<keyword evidence="2" id="KW-1185">Reference proteome</keyword>
<dbReference type="RefSeq" id="WP_071481147.1">
    <property type="nucleotide sequence ID" value="NZ_CP024899.1"/>
</dbReference>
<dbReference type="Proteomes" id="UP000228948">
    <property type="component" value="Chromosome"/>
</dbReference>
<dbReference type="KEGG" id="rbg:BG454_13225"/>
<dbReference type="EMBL" id="CP024899">
    <property type="protein sequence ID" value="ATX66658.1"/>
    <property type="molecule type" value="Genomic_DNA"/>
</dbReference>
<gene>
    <name evidence="1" type="ORF">BG454_13225</name>
</gene>
<reference evidence="1 2" key="1">
    <citation type="submission" date="2017-11" db="EMBL/GenBank/DDBJ databases">
        <title>Revised Sequence and Annotation of the Rhodobaca barguzinensis strain alga05 Genome.</title>
        <authorList>
            <person name="Kopejtka K."/>
            <person name="Tomasch J.M."/>
            <person name="Bunk B."/>
            <person name="Koblizek M."/>
        </authorList>
    </citation>
    <scope>NUCLEOTIDE SEQUENCE [LARGE SCALE GENOMIC DNA]</scope>
    <source>
        <strain evidence="2">alga05</strain>
    </source>
</reference>
<dbReference type="STRING" id="441209.GCA_001870665_02427"/>
<protein>
    <submittedName>
        <fullName evidence="1">DUF934 domain-containing protein</fullName>
    </submittedName>
</protein>
<accession>A0A2K8KIJ5</accession>
<organism evidence="1 2">
    <name type="scientific">Roseinatronobacter bogoriensis subsp. barguzinensis</name>
    <dbReference type="NCBI Taxonomy" id="441209"/>
    <lineage>
        <taxon>Bacteria</taxon>
        <taxon>Pseudomonadati</taxon>
        <taxon>Pseudomonadota</taxon>
        <taxon>Alphaproteobacteria</taxon>
        <taxon>Rhodobacterales</taxon>
        <taxon>Paracoccaceae</taxon>
        <taxon>Roseinatronobacter</taxon>
    </lineage>
</organism>
<sequence length="143" mass="15932">MTIIVTDTGFGPDDWRAGFTPLEAFDADPDEQPLALDLPSDVAPEALEGRLDGILMIRVDFPAFSDGRGFSIARQLRRMGYAGRLRARGHVISDQYAMARRSGFDEVEISDALAERQPQADWQSNAHWGAPHYQTRLMQQTAP</sequence>
<name>A0A2K8KIJ5_9RHOB</name>
<evidence type="ECO:0000313" key="2">
    <source>
        <dbReference type="Proteomes" id="UP000228948"/>
    </source>
</evidence>
<proteinExistence type="predicted"/>
<dbReference type="Pfam" id="PF06073">
    <property type="entry name" value="DUF934"/>
    <property type="match status" value="1"/>
</dbReference>
<dbReference type="OrthoDB" id="9800421at2"/>
<dbReference type="AlphaFoldDB" id="A0A2K8KIJ5"/>
<dbReference type="InterPro" id="IPR008318">
    <property type="entry name" value="UCP030820"/>
</dbReference>
<evidence type="ECO:0000313" key="1">
    <source>
        <dbReference type="EMBL" id="ATX66658.1"/>
    </source>
</evidence>